<feature type="compositionally biased region" description="Low complexity" evidence="2">
    <location>
        <begin position="48"/>
        <end position="80"/>
    </location>
</feature>
<reference evidence="4" key="1">
    <citation type="submission" date="2021-11" db="EMBL/GenBank/DDBJ databases">
        <authorList>
            <consortium name="Genoscope - CEA"/>
            <person name="William W."/>
        </authorList>
    </citation>
    <scope>NUCLEOTIDE SEQUENCE</scope>
</reference>
<sequence>MTTPWRRAMAEANDAPPPPPETRTPLSPINGRRRRLSTKGAPKPPAPKTATEAPKRAAAPKTAPKQSKTPPLAAGLTPTPRGELVDGATLAAVFDTPPPPTPVAAPPDFTLCREIGEAAAAVAPDNEAAALRAALAAARQETAAAQSRSAATAQLLDALRDAHETRLEVARRRVKDLEFELQARKGRDEARSPEVQRQRERAEAFRQEAAQARGALDAERAARDAADALAADSRGEAFVADDVADAAAAAAAAREARLWNAHVALVEKRDEEAKQLAELVDERDAYEAANRALATRVARLDKEAAEREAREQEIADELAAARRQQRGAKHAVLAFVVAAASAAVGSMTIFARR</sequence>
<evidence type="ECO:0000313" key="5">
    <source>
        <dbReference type="Proteomes" id="UP000789595"/>
    </source>
</evidence>
<feature type="coiled-coil region" evidence="1">
    <location>
        <begin position="128"/>
        <end position="215"/>
    </location>
</feature>
<gene>
    <name evidence="4" type="ORF">PECAL_2P29440</name>
</gene>
<keyword evidence="3" id="KW-0472">Membrane</keyword>
<keyword evidence="3" id="KW-0812">Transmembrane</keyword>
<accession>A0A8J2X0W1</accession>
<dbReference type="Proteomes" id="UP000789595">
    <property type="component" value="Unassembled WGS sequence"/>
</dbReference>
<name>A0A8J2X0W1_9STRA</name>
<evidence type="ECO:0000256" key="2">
    <source>
        <dbReference type="SAM" id="MobiDB-lite"/>
    </source>
</evidence>
<keyword evidence="1" id="KW-0175">Coiled coil</keyword>
<evidence type="ECO:0000313" key="4">
    <source>
        <dbReference type="EMBL" id="CAH0369806.1"/>
    </source>
</evidence>
<dbReference type="AlphaFoldDB" id="A0A8J2X0W1"/>
<feature type="region of interest" description="Disordered" evidence="2">
    <location>
        <begin position="1"/>
        <end position="83"/>
    </location>
</feature>
<protein>
    <submittedName>
        <fullName evidence="4">Uncharacterized protein</fullName>
    </submittedName>
</protein>
<comment type="caution">
    <text evidence="4">The sequence shown here is derived from an EMBL/GenBank/DDBJ whole genome shotgun (WGS) entry which is preliminary data.</text>
</comment>
<proteinExistence type="predicted"/>
<feature type="transmembrane region" description="Helical" evidence="3">
    <location>
        <begin position="331"/>
        <end position="351"/>
    </location>
</feature>
<feature type="coiled-coil region" evidence="1">
    <location>
        <begin position="269"/>
        <end position="324"/>
    </location>
</feature>
<dbReference type="EMBL" id="CAKKNE010000002">
    <property type="protein sequence ID" value="CAH0369806.1"/>
    <property type="molecule type" value="Genomic_DNA"/>
</dbReference>
<organism evidence="4 5">
    <name type="scientific">Pelagomonas calceolata</name>
    <dbReference type="NCBI Taxonomy" id="35677"/>
    <lineage>
        <taxon>Eukaryota</taxon>
        <taxon>Sar</taxon>
        <taxon>Stramenopiles</taxon>
        <taxon>Ochrophyta</taxon>
        <taxon>Pelagophyceae</taxon>
        <taxon>Pelagomonadales</taxon>
        <taxon>Pelagomonadaceae</taxon>
        <taxon>Pelagomonas</taxon>
    </lineage>
</organism>
<keyword evidence="3" id="KW-1133">Transmembrane helix</keyword>
<evidence type="ECO:0000256" key="3">
    <source>
        <dbReference type="SAM" id="Phobius"/>
    </source>
</evidence>
<keyword evidence="5" id="KW-1185">Reference proteome</keyword>
<evidence type="ECO:0000256" key="1">
    <source>
        <dbReference type="SAM" id="Coils"/>
    </source>
</evidence>